<feature type="binding site" evidence="8">
    <location>
        <position position="499"/>
    </location>
    <ligand>
        <name>Mg(2+)</name>
        <dbReference type="ChEBI" id="CHEBI:18420"/>
    </ligand>
</feature>
<dbReference type="Gene3D" id="3.30.1370.10">
    <property type="entry name" value="K Homology domain, type 1"/>
    <property type="match status" value="1"/>
</dbReference>
<dbReference type="PROSITE" id="PS50084">
    <property type="entry name" value="KH_TYPE_1"/>
    <property type="match status" value="1"/>
</dbReference>
<comment type="similarity">
    <text evidence="1 8">Belongs to the polyribonucleotide nucleotidyltransferase family.</text>
</comment>
<keyword evidence="6 8" id="KW-0460">Magnesium</keyword>
<dbReference type="NCBIfam" id="NF008805">
    <property type="entry name" value="PRK11824.1"/>
    <property type="match status" value="1"/>
</dbReference>
<dbReference type="SMART" id="SM00322">
    <property type="entry name" value="KH"/>
    <property type="match status" value="1"/>
</dbReference>
<dbReference type="CDD" id="cd11364">
    <property type="entry name" value="RNase_PH_PNPase_2"/>
    <property type="match status" value="1"/>
</dbReference>
<sequence length="752" mass="82556">MFENIISKTIALPDGREIHIESGKMARQADGSVVLRMGDTMLLATVVATPDMREGVDFLPLSVDYQEKFASAGKIPGGFLKREGKLSDREVLICRLVDRAIRPLFPDDYHCDTQINIYMISADQEAQPDALAALAASCALAVSDIPVLEPISEVRVIKKDGAHIINPTPAQMDGSDLDLIVAGTAENIMMVEGEMNEVSEEDMVEAIKEAHEAIKVQCAAQLELSELAGTTQKRAYSTPPSDEELKEKVFADTYDKFYEVVKQTIKEKHIRKAALTAVKDEYIATFPEDDDSIDFGLIKKYLGKVEKKAARDLVLNDRIRLDGRQLTEVRQIVPEIDLLPSAHGSALFTRGETQSLTTVTLGTKLDEQMIDGAMVQGTNKFILHYNFPGFSTKEVKPNRGPGRREIGHGNLAHRALSKVVPSDEDNPYTIRIVSDILESNGSSSMATVCAGSLALMDAGVPIKGGVSGIAMGMISDPETGNYAILSDILGDEDHLGDMDFKVTGTRDGITACQMDIKVDGLSYEVLTTALKQANEGRLHILDIMDAEIEAARPDLKPHTPRCESIRIEKDMIGAVIGPGGKVVQEIQKVTEATVVIEEIEDAGLVNIFASDQEKMEAAKKWVNEIVAVPEAGTVYEGKVTSIQPFGAFVEFMRGKEGLLHISEISWERIESMDGLMEIGEEVKVKLVEIDQKTGKFRLSRKVLLPKPEGYVEREPRRGGGDRRERENRGGGRDRGPRRDGGNGRDRDGRGRR</sequence>
<dbReference type="InterPro" id="IPR012162">
    <property type="entry name" value="PNPase"/>
</dbReference>
<dbReference type="EMBL" id="QGDO01000006">
    <property type="protein sequence ID" value="PWJ39234.1"/>
    <property type="molecule type" value="Genomic_DNA"/>
</dbReference>
<comment type="subcellular location">
    <subcellularLocation>
        <location evidence="8">Cytoplasm</location>
    </subcellularLocation>
</comment>
<dbReference type="SUPFAM" id="SSF50249">
    <property type="entry name" value="Nucleic acid-binding proteins"/>
    <property type="match status" value="1"/>
</dbReference>
<evidence type="ECO:0000256" key="4">
    <source>
        <dbReference type="ARBA" id="ARBA00022695"/>
    </source>
</evidence>
<evidence type="ECO:0000256" key="7">
    <source>
        <dbReference type="ARBA" id="ARBA00022884"/>
    </source>
</evidence>
<dbReference type="GO" id="GO:0006396">
    <property type="term" value="P:RNA processing"/>
    <property type="evidence" value="ECO:0007669"/>
    <property type="project" value="InterPro"/>
</dbReference>
<evidence type="ECO:0000256" key="1">
    <source>
        <dbReference type="ARBA" id="ARBA00007404"/>
    </source>
</evidence>
<dbReference type="InterPro" id="IPR015847">
    <property type="entry name" value="ExoRNase_PH_dom2"/>
</dbReference>
<keyword evidence="5 8" id="KW-0479">Metal-binding</keyword>
<feature type="binding site" evidence="8">
    <location>
        <position position="493"/>
    </location>
    <ligand>
        <name>Mg(2+)</name>
        <dbReference type="ChEBI" id="CHEBI:18420"/>
    </ligand>
</feature>
<dbReference type="GO" id="GO:0000175">
    <property type="term" value="F:3'-5'-RNA exonuclease activity"/>
    <property type="evidence" value="ECO:0007669"/>
    <property type="project" value="TreeGrafter"/>
</dbReference>
<dbReference type="CDD" id="cd02393">
    <property type="entry name" value="KH-I_PNPase"/>
    <property type="match status" value="1"/>
</dbReference>
<dbReference type="InterPro" id="IPR036612">
    <property type="entry name" value="KH_dom_type_1_sf"/>
</dbReference>
<keyword evidence="7 8" id="KW-0694">RNA-binding</keyword>
<evidence type="ECO:0000256" key="3">
    <source>
        <dbReference type="ARBA" id="ARBA00022679"/>
    </source>
</evidence>
<dbReference type="Pfam" id="PF01138">
    <property type="entry name" value="RNase_PH"/>
    <property type="match status" value="2"/>
</dbReference>
<keyword evidence="12" id="KW-1185">Reference proteome</keyword>
<dbReference type="SUPFAM" id="SSF54791">
    <property type="entry name" value="Eukaryotic type KH-domain (KH-domain type I)"/>
    <property type="match status" value="1"/>
</dbReference>
<dbReference type="Gene3D" id="3.30.230.70">
    <property type="entry name" value="GHMP Kinase, N-terminal domain"/>
    <property type="match status" value="2"/>
</dbReference>
<dbReference type="Gene3D" id="2.40.50.140">
    <property type="entry name" value="Nucleic acid-binding proteins"/>
    <property type="match status" value="1"/>
</dbReference>
<keyword evidence="2 8" id="KW-0963">Cytoplasm</keyword>
<comment type="function">
    <text evidence="8">Involved in mRNA degradation. Catalyzes the phosphorolysis of single-stranded polyribonucleotides processively in the 3'- to 5'-direction.</text>
</comment>
<dbReference type="SMART" id="SM00316">
    <property type="entry name" value="S1"/>
    <property type="match status" value="1"/>
</dbReference>
<dbReference type="InterPro" id="IPR004087">
    <property type="entry name" value="KH_dom"/>
</dbReference>
<dbReference type="GO" id="GO:0000287">
    <property type="term" value="F:magnesium ion binding"/>
    <property type="evidence" value="ECO:0007669"/>
    <property type="project" value="UniProtKB-UniRule"/>
</dbReference>
<dbReference type="GO" id="GO:0003723">
    <property type="term" value="F:RNA binding"/>
    <property type="evidence" value="ECO:0007669"/>
    <property type="project" value="UniProtKB-UniRule"/>
</dbReference>
<dbReference type="SUPFAM" id="SSF54211">
    <property type="entry name" value="Ribosomal protein S5 domain 2-like"/>
    <property type="match status" value="2"/>
</dbReference>
<dbReference type="Pfam" id="PF03726">
    <property type="entry name" value="PNPase"/>
    <property type="match status" value="1"/>
</dbReference>
<dbReference type="FunFam" id="2.40.50.140:FF:000189">
    <property type="entry name" value="Polyribonucleotide nucleotidyltransferase, putative"/>
    <property type="match status" value="1"/>
</dbReference>
<feature type="compositionally biased region" description="Basic and acidic residues" evidence="9">
    <location>
        <begin position="709"/>
        <end position="752"/>
    </location>
</feature>
<comment type="cofactor">
    <cofactor evidence="8">
        <name>Mg(2+)</name>
        <dbReference type="ChEBI" id="CHEBI:18420"/>
    </cofactor>
</comment>
<dbReference type="EC" id="2.7.7.8" evidence="8"/>
<comment type="caution">
    <text evidence="11">The sequence shown here is derived from an EMBL/GenBank/DDBJ whole genome shotgun (WGS) entry which is preliminary data.</text>
</comment>
<evidence type="ECO:0000256" key="6">
    <source>
        <dbReference type="ARBA" id="ARBA00022842"/>
    </source>
</evidence>
<keyword evidence="3 8" id="KW-0808">Transferase</keyword>
<dbReference type="InterPro" id="IPR036345">
    <property type="entry name" value="ExoRNase_PH_dom2_sf"/>
</dbReference>
<dbReference type="PANTHER" id="PTHR11252">
    <property type="entry name" value="POLYRIBONUCLEOTIDE NUCLEOTIDYLTRANSFERASE"/>
    <property type="match status" value="1"/>
</dbReference>
<dbReference type="InterPro" id="IPR015848">
    <property type="entry name" value="PNPase_PH_RNA-bd_bac/org-type"/>
</dbReference>
<protein>
    <recommendedName>
        <fullName evidence="8">Polyribonucleotide nucleotidyltransferase</fullName>
        <ecNumber evidence="8">2.7.7.8</ecNumber>
    </recommendedName>
    <alternativeName>
        <fullName evidence="8">Polynucleotide phosphorylase</fullName>
        <shortName evidence="8">PNPase</shortName>
    </alternativeName>
</protein>
<dbReference type="Proteomes" id="UP000245535">
    <property type="component" value="Unassembled WGS sequence"/>
</dbReference>
<gene>
    <name evidence="8" type="primary">pnp</name>
    <name evidence="11" type="ORF">BC781_106135</name>
</gene>
<dbReference type="OrthoDB" id="9804305at2"/>
<keyword evidence="4 8" id="KW-0548">Nucleotidyltransferase</keyword>
<dbReference type="AlphaFoldDB" id="A0A315Z6F0"/>
<dbReference type="InterPro" id="IPR004088">
    <property type="entry name" value="KH_dom_type_1"/>
</dbReference>
<dbReference type="NCBIfam" id="TIGR03591">
    <property type="entry name" value="polynuc_phos"/>
    <property type="match status" value="1"/>
</dbReference>
<dbReference type="PIRSF" id="PIRSF005499">
    <property type="entry name" value="PNPase"/>
    <property type="match status" value="1"/>
</dbReference>
<organism evidence="11 12">
    <name type="scientific">Sediminitomix flava</name>
    <dbReference type="NCBI Taxonomy" id="379075"/>
    <lineage>
        <taxon>Bacteria</taxon>
        <taxon>Pseudomonadati</taxon>
        <taxon>Bacteroidota</taxon>
        <taxon>Cytophagia</taxon>
        <taxon>Cytophagales</taxon>
        <taxon>Flammeovirgaceae</taxon>
        <taxon>Sediminitomix</taxon>
    </lineage>
</organism>
<dbReference type="FunFam" id="3.30.1370.10:FF:000001">
    <property type="entry name" value="Polyribonucleotide nucleotidyltransferase"/>
    <property type="match status" value="1"/>
</dbReference>
<evidence type="ECO:0000313" key="11">
    <source>
        <dbReference type="EMBL" id="PWJ39234.1"/>
    </source>
</evidence>
<dbReference type="RefSeq" id="WP_109621078.1">
    <property type="nucleotide sequence ID" value="NZ_QGDO01000006.1"/>
</dbReference>
<dbReference type="PANTHER" id="PTHR11252:SF0">
    <property type="entry name" value="POLYRIBONUCLEOTIDE NUCLEOTIDYLTRANSFERASE 1, MITOCHONDRIAL"/>
    <property type="match status" value="1"/>
</dbReference>
<evidence type="ECO:0000256" key="2">
    <source>
        <dbReference type="ARBA" id="ARBA00022490"/>
    </source>
</evidence>
<dbReference type="FunFam" id="3.30.230.70:FF:000001">
    <property type="entry name" value="Polyribonucleotide nucleotidyltransferase"/>
    <property type="match status" value="1"/>
</dbReference>
<dbReference type="SUPFAM" id="SSF55666">
    <property type="entry name" value="Ribonuclease PH domain 2-like"/>
    <property type="match status" value="2"/>
</dbReference>
<proteinExistence type="inferred from homology"/>
<feature type="domain" description="S1 motif" evidence="10">
    <location>
        <begin position="632"/>
        <end position="701"/>
    </location>
</feature>
<dbReference type="InterPro" id="IPR012340">
    <property type="entry name" value="NA-bd_OB-fold"/>
</dbReference>
<name>A0A315Z6F0_SEDFL</name>
<feature type="region of interest" description="Disordered" evidence="9">
    <location>
        <begin position="707"/>
        <end position="752"/>
    </location>
</feature>
<dbReference type="GO" id="GO:0005829">
    <property type="term" value="C:cytosol"/>
    <property type="evidence" value="ECO:0007669"/>
    <property type="project" value="TreeGrafter"/>
</dbReference>
<dbReference type="Pfam" id="PF00013">
    <property type="entry name" value="KH_1"/>
    <property type="match status" value="1"/>
</dbReference>
<evidence type="ECO:0000256" key="9">
    <source>
        <dbReference type="SAM" id="MobiDB-lite"/>
    </source>
</evidence>
<comment type="catalytic activity">
    <reaction evidence="8">
        <text>RNA(n+1) + phosphate = RNA(n) + a ribonucleoside 5'-diphosphate</text>
        <dbReference type="Rhea" id="RHEA:22096"/>
        <dbReference type="Rhea" id="RHEA-COMP:14527"/>
        <dbReference type="Rhea" id="RHEA-COMP:17342"/>
        <dbReference type="ChEBI" id="CHEBI:43474"/>
        <dbReference type="ChEBI" id="CHEBI:57930"/>
        <dbReference type="ChEBI" id="CHEBI:140395"/>
        <dbReference type="EC" id="2.7.7.8"/>
    </reaction>
</comment>
<dbReference type="GO" id="GO:0006402">
    <property type="term" value="P:mRNA catabolic process"/>
    <property type="evidence" value="ECO:0007669"/>
    <property type="project" value="UniProtKB-UniRule"/>
</dbReference>
<dbReference type="PROSITE" id="PS50126">
    <property type="entry name" value="S1"/>
    <property type="match status" value="1"/>
</dbReference>
<evidence type="ECO:0000256" key="5">
    <source>
        <dbReference type="ARBA" id="ARBA00022723"/>
    </source>
</evidence>
<evidence type="ECO:0000256" key="8">
    <source>
        <dbReference type="HAMAP-Rule" id="MF_01595"/>
    </source>
</evidence>
<dbReference type="InterPro" id="IPR020568">
    <property type="entry name" value="Ribosomal_Su5_D2-typ_SF"/>
</dbReference>
<dbReference type="InterPro" id="IPR001247">
    <property type="entry name" value="ExoRNase_PH_dom1"/>
</dbReference>
<dbReference type="FunFam" id="3.30.230.70:FF:000002">
    <property type="entry name" value="Polyribonucleotide nucleotidyltransferase"/>
    <property type="match status" value="1"/>
</dbReference>
<dbReference type="HAMAP" id="MF_01595">
    <property type="entry name" value="PNPase"/>
    <property type="match status" value="1"/>
</dbReference>
<dbReference type="Pfam" id="PF03725">
    <property type="entry name" value="RNase_PH_C"/>
    <property type="match status" value="1"/>
</dbReference>
<dbReference type="GO" id="GO:0004654">
    <property type="term" value="F:polyribonucleotide nucleotidyltransferase activity"/>
    <property type="evidence" value="ECO:0007669"/>
    <property type="project" value="UniProtKB-UniRule"/>
</dbReference>
<evidence type="ECO:0000259" key="10">
    <source>
        <dbReference type="PROSITE" id="PS50126"/>
    </source>
</evidence>
<dbReference type="InterPro" id="IPR027408">
    <property type="entry name" value="PNPase/RNase_PH_dom_sf"/>
</dbReference>
<accession>A0A315Z6F0</accession>
<evidence type="ECO:0000313" key="12">
    <source>
        <dbReference type="Proteomes" id="UP000245535"/>
    </source>
</evidence>
<reference evidence="11 12" key="1">
    <citation type="submission" date="2018-03" db="EMBL/GenBank/DDBJ databases">
        <title>Genomic Encyclopedia of Archaeal and Bacterial Type Strains, Phase II (KMG-II): from individual species to whole genera.</title>
        <authorList>
            <person name="Goeker M."/>
        </authorList>
    </citation>
    <scope>NUCLEOTIDE SEQUENCE [LARGE SCALE GENOMIC DNA]</scope>
    <source>
        <strain evidence="11 12">DSM 28229</strain>
    </source>
</reference>
<dbReference type="InterPro" id="IPR003029">
    <property type="entry name" value="S1_domain"/>
</dbReference>
<dbReference type="Pfam" id="PF00575">
    <property type="entry name" value="S1"/>
    <property type="match status" value="1"/>
</dbReference>